<dbReference type="AlphaFoldDB" id="A0A2T1DWX9"/>
<evidence type="ECO:0000313" key="2">
    <source>
        <dbReference type="EMBL" id="PSB25008.1"/>
    </source>
</evidence>
<evidence type="ECO:0000256" key="1">
    <source>
        <dbReference type="SAM" id="MobiDB-lite"/>
    </source>
</evidence>
<feature type="compositionally biased region" description="Low complexity" evidence="1">
    <location>
        <begin position="66"/>
        <end position="79"/>
    </location>
</feature>
<dbReference type="Proteomes" id="UP000239576">
    <property type="component" value="Unassembled WGS sequence"/>
</dbReference>
<dbReference type="RefSeq" id="WP_106259476.1">
    <property type="nucleotide sequence ID" value="NZ_CAWNSW010000033.1"/>
</dbReference>
<sequence>MSSIFQVETLNGIEFVNLGMVRRFVPGADNSLELRFGQAETLVLTGDSAQQVLQWVTAQAEAFKLPAAPSKTPPKAATSRQPESKAKPQQRRRIQLMPLNIATHLSVVPTPTPPTTPTLDSMAASARLQCLPSHTIDRQHWLP</sequence>
<organism evidence="2 3">
    <name type="scientific">Stenomitos frigidus ULC18</name>
    <dbReference type="NCBI Taxonomy" id="2107698"/>
    <lineage>
        <taxon>Bacteria</taxon>
        <taxon>Bacillati</taxon>
        <taxon>Cyanobacteriota</taxon>
        <taxon>Cyanophyceae</taxon>
        <taxon>Leptolyngbyales</taxon>
        <taxon>Leptolyngbyaceae</taxon>
        <taxon>Stenomitos</taxon>
    </lineage>
</organism>
<keyword evidence="3" id="KW-1185">Reference proteome</keyword>
<dbReference type="EMBL" id="PVWK01000135">
    <property type="protein sequence ID" value="PSB25008.1"/>
    <property type="molecule type" value="Genomic_DNA"/>
</dbReference>
<comment type="caution">
    <text evidence="2">The sequence shown here is derived from an EMBL/GenBank/DDBJ whole genome shotgun (WGS) entry which is preliminary data.</text>
</comment>
<protein>
    <submittedName>
        <fullName evidence="2">Uncharacterized protein</fullName>
    </submittedName>
</protein>
<feature type="region of interest" description="Disordered" evidence="1">
    <location>
        <begin position="64"/>
        <end position="91"/>
    </location>
</feature>
<reference evidence="3" key="1">
    <citation type="submission" date="2018-02" db="EMBL/GenBank/DDBJ databases">
        <authorList>
            <person name="Moore K."/>
            <person name="Momper L."/>
        </authorList>
    </citation>
    <scope>NUCLEOTIDE SEQUENCE [LARGE SCALE GENOMIC DNA]</scope>
    <source>
        <strain evidence="3">ULC18</strain>
    </source>
</reference>
<evidence type="ECO:0000313" key="3">
    <source>
        <dbReference type="Proteomes" id="UP000239576"/>
    </source>
</evidence>
<name>A0A2T1DWX9_9CYAN</name>
<accession>A0A2T1DWX9</accession>
<gene>
    <name evidence="2" type="ORF">C7B82_24940</name>
</gene>
<reference evidence="2 3" key="2">
    <citation type="submission" date="2018-03" db="EMBL/GenBank/DDBJ databases">
        <title>The ancient ancestry and fast evolution of plastids.</title>
        <authorList>
            <person name="Moore K.R."/>
            <person name="Magnabosco C."/>
            <person name="Momper L."/>
            <person name="Gold D.A."/>
            <person name="Bosak T."/>
            <person name="Fournier G.P."/>
        </authorList>
    </citation>
    <scope>NUCLEOTIDE SEQUENCE [LARGE SCALE GENOMIC DNA]</scope>
    <source>
        <strain evidence="2 3">ULC18</strain>
    </source>
</reference>
<proteinExistence type="predicted"/>